<feature type="region of interest" description="Disordered" evidence="1">
    <location>
        <begin position="226"/>
        <end position="266"/>
    </location>
</feature>
<dbReference type="AlphaFoldDB" id="A0A0C9TY00"/>
<protein>
    <submittedName>
        <fullName evidence="2">Uncharacterized protein</fullName>
    </submittedName>
</protein>
<reference evidence="2 3" key="1">
    <citation type="submission" date="2014-06" db="EMBL/GenBank/DDBJ databases">
        <authorList>
            <consortium name="DOE Joint Genome Institute"/>
            <person name="Kuo A."/>
            <person name="Kohler A."/>
            <person name="Nagy L.G."/>
            <person name="Floudas D."/>
            <person name="Copeland A."/>
            <person name="Barry K.W."/>
            <person name="Cichocki N."/>
            <person name="Veneault-Fourrey C."/>
            <person name="LaButti K."/>
            <person name="Lindquist E.A."/>
            <person name="Lipzen A."/>
            <person name="Lundell T."/>
            <person name="Morin E."/>
            <person name="Murat C."/>
            <person name="Sun H."/>
            <person name="Tunlid A."/>
            <person name="Henrissat B."/>
            <person name="Grigoriev I.V."/>
            <person name="Hibbett D.S."/>
            <person name="Martin F."/>
            <person name="Nordberg H.P."/>
            <person name="Cantor M.N."/>
            <person name="Hua S.X."/>
        </authorList>
    </citation>
    <scope>NUCLEOTIDE SEQUENCE [LARGE SCALE GENOMIC DNA]</scope>
    <source>
        <strain evidence="2 3">ATCC 200175</strain>
    </source>
</reference>
<dbReference type="HOGENOM" id="CLU_831838_0_0_1"/>
<feature type="compositionally biased region" description="Basic and acidic residues" evidence="1">
    <location>
        <begin position="168"/>
        <end position="177"/>
    </location>
</feature>
<sequence>MLRKWSRRMQEGDPIFRGLICCLLRLPTNILSHSRRHRDTARRRSPSTSIELPIVIIACVENLTKNWHLPELSLSSRDRQLKLINIFDESADASAHVSMREQTISPSLSTFISSLPFPLSDPQDLASSRRQFSIKPSLKREGVLREQQEAEADGRHATGGPPHPNSKVPRERDDRRLLGGSTDAVSEEMMTRFLTSWRQIPEDTPSTSGPPAMGQVRTFLIKMRRENSPDRNSSRNSSSDDADGDSAGLRRRKKNAEQARSKGRHSSLRLIFPCKVKTAPVQSANPLAVGGPPRLALCRSPTDCPPEDFSNARNRLSGMPLLVSPAAAASEGTG</sequence>
<gene>
    <name evidence="2" type="ORF">PAXINDRAFT_15049</name>
</gene>
<dbReference type="Proteomes" id="UP000053647">
    <property type="component" value="Unassembled WGS sequence"/>
</dbReference>
<accession>A0A0C9TY00</accession>
<reference evidence="3" key="2">
    <citation type="submission" date="2015-01" db="EMBL/GenBank/DDBJ databases">
        <title>Evolutionary Origins and Diversification of the Mycorrhizal Mutualists.</title>
        <authorList>
            <consortium name="DOE Joint Genome Institute"/>
            <consortium name="Mycorrhizal Genomics Consortium"/>
            <person name="Kohler A."/>
            <person name="Kuo A."/>
            <person name="Nagy L.G."/>
            <person name="Floudas D."/>
            <person name="Copeland A."/>
            <person name="Barry K.W."/>
            <person name="Cichocki N."/>
            <person name="Veneault-Fourrey C."/>
            <person name="LaButti K."/>
            <person name="Lindquist E.A."/>
            <person name="Lipzen A."/>
            <person name="Lundell T."/>
            <person name="Morin E."/>
            <person name="Murat C."/>
            <person name="Riley R."/>
            <person name="Ohm R."/>
            <person name="Sun H."/>
            <person name="Tunlid A."/>
            <person name="Henrissat B."/>
            <person name="Grigoriev I.V."/>
            <person name="Hibbett D.S."/>
            <person name="Martin F."/>
        </authorList>
    </citation>
    <scope>NUCLEOTIDE SEQUENCE [LARGE SCALE GENOMIC DNA]</scope>
    <source>
        <strain evidence="3">ATCC 200175</strain>
    </source>
</reference>
<organism evidence="2 3">
    <name type="scientific">Paxillus involutus ATCC 200175</name>
    <dbReference type="NCBI Taxonomy" id="664439"/>
    <lineage>
        <taxon>Eukaryota</taxon>
        <taxon>Fungi</taxon>
        <taxon>Dikarya</taxon>
        <taxon>Basidiomycota</taxon>
        <taxon>Agaricomycotina</taxon>
        <taxon>Agaricomycetes</taxon>
        <taxon>Agaricomycetidae</taxon>
        <taxon>Boletales</taxon>
        <taxon>Paxilineae</taxon>
        <taxon>Paxillaceae</taxon>
        <taxon>Paxillus</taxon>
    </lineage>
</organism>
<evidence type="ECO:0000256" key="1">
    <source>
        <dbReference type="SAM" id="MobiDB-lite"/>
    </source>
</evidence>
<feature type="region of interest" description="Disordered" evidence="1">
    <location>
        <begin position="136"/>
        <end position="185"/>
    </location>
</feature>
<dbReference type="OrthoDB" id="79452at2759"/>
<feature type="compositionally biased region" description="Basic and acidic residues" evidence="1">
    <location>
        <begin position="138"/>
        <end position="156"/>
    </location>
</feature>
<keyword evidence="3" id="KW-1185">Reference proteome</keyword>
<evidence type="ECO:0000313" key="2">
    <source>
        <dbReference type="EMBL" id="KIJ12141.1"/>
    </source>
</evidence>
<dbReference type="EMBL" id="KN819368">
    <property type="protein sequence ID" value="KIJ12141.1"/>
    <property type="molecule type" value="Genomic_DNA"/>
</dbReference>
<evidence type="ECO:0000313" key="3">
    <source>
        <dbReference type="Proteomes" id="UP000053647"/>
    </source>
</evidence>
<name>A0A0C9TY00_PAXIN</name>
<proteinExistence type="predicted"/>